<dbReference type="OrthoDB" id="10251727at2759"/>
<dbReference type="Proteomes" id="UP000243052">
    <property type="component" value="Chromosome ii"/>
</dbReference>
<dbReference type="EMBL" id="CP014242">
    <property type="protein sequence ID" value="AMD18685.1"/>
    <property type="molecule type" value="Genomic_DNA"/>
</dbReference>
<name>A0A125RDV4_9SACH</name>
<evidence type="ECO:0000256" key="1">
    <source>
        <dbReference type="SAM" id="MobiDB-lite"/>
    </source>
</evidence>
<accession>A0A125RDV4</accession>
<organism evidence="2 3">
    <name type="scientific">Eremothecium sinecaudum</name>
    <dbReference type="NCBI Taxonomy" id="45286"/>
    <lineage>
        <taxon>Eukaryota</taxon>
        <taxon>Fungi</taxon>
        <taxon>Dikarya</taxon>
        <taxon>Ascomycota</taxon>
        <taxon>Saccharomycotina</taxon>
        <taxon>Saccharomycetes</taxon>
        <taxon>Saccharomycetales</taxon>
        <taxon>Saccharomycetaceae</taxon>
        <taxon>Eremothecium</taxon>
    </lineage>
</organism>
<dbReference type="Pfam" id="PF00687">
    <property type="entry name" value="Ribosomal_L1"/>
    <property type="match status" value="1"/>
</dbReference>
<evidence type="ECO:0000313" key="3">
    <source>
        <dbReference type="Proteomes" id="UP000243052"/>
    </source>
</evidence>
<proteinExistence type="predicted"/>
<sequence>MSKDTPVKLKKGARKASKNSTPVSTPSKKKSASASKDKAQKRATAEKAPKDKALIPTNRLENAVTQLYKFMDSKPESANTLIDDDELSRQMQLIVTSSKSYTGSQKSFKPLLLNVKHSIFAPWKKASATSIKDFKILLILKDQDKDKVSEDDLYELLEKPHAIKIDEVIDGSSLKTKYKAFEKRRALLAEYSLVLADDSIVTTLPKLLGGKAYKKISTTPIPIRTGKAGTFSKTSLVNAIVKIYNEKLPILLPRGNTVNVHLGHASWFESSQFVENIATIAEQLTKAHPIRSIYLKSNDSPVLPLYYNTQVIEAAASAFQKLASASTPAEKITIDGIEVDLSTFDRALLEVANPDTISSLFSNQINKAKRKLAENDAVSASTVTKKAKN</sequence>
<dbReference type="Gene3D" id="3.40.50.790">
    <property type="match status" value="1"/>
</dbReference>
<protein>
    <submittedName>
        <fullName evidence="2">HBL217Wp</fullName>
    </submittedName>
</protein>
<dbReference type="AlphaFoldDB" id="A0A125RDV4"/>
<keyword evidence="3" id="KW-1185">Reference proteome</keyword>
<dbReference type="SUPFAM" id="SSF56808">
    <property type="entry name" value="Ribosomal protein L1"/>
    <property type="match status" value="1"/>
</dbReference>
<feature type="compositionally biased region" description="Basic and acidic residues" evidence="1">
    <location>
        <begin position="35"/>
        <end position="53"/>
    </location>
</feature>
<dbReference type="RefSeq" id="XP_017985681.1">
    <property type="nucleotide sequence ID" value="XM_018130223.1"/>
</dbReference>
<dbReference type="InterPro" id="IPR028364">
    <property type="entry name" value="Ribosomal_uL1/biogenesis"/>
</dbReference>
<feature type="compositionally biased region" description="Basic residues" evidence="1">
    <location>
        <begin position="8"/>
        <end position="17"/>
    </location>
</feature>
<dbReference type="STRING" id="45286.A0A125RDV4"/>
<dbReference type="InterPro" id="IPR016095">
    <property type="entry name" value="Ribosomal_uL1_3-a/b-sand"/>
</dbReference>
<feature type="region of interest" description="Disordered" evidence="1">
    <location>
        <begin position="1"/>
        <end position="56"/>
    </location>
</feature>
<reference evidence="2 3" key="1">
    <citation type="submission" date="2016-01" db="EMBL/GenBank/DDBJ databases">
        <title>Genome sequence of the yeast Holleya sinecauda.</title>
        <authorList>
            <person name="Dietrich F.S."/>
        </authorList>
    </citation>
    <scope>NUCLEOTIDE SEQUENCE [LARGE SCALE GENOMIC DNA]</scope>
    <source>
        <strain evidence="2 3">ATCC 58844</strain>
    </source>
</reference>
<dbReference type="InterPro" id="IPR023674">
    <property type="entry name" value="Ribosomal_uL1-like"/>
</dbReference>
<dbReference type="GeneID" id="28721835"/>
<evidence type="ECO:0000313" key="2">
    <source>
        <dbReference type="EMBL" id="AMD18685.1"/>
    </source>
</evidence>
<gene>
    <name evidence="2" type="ORF">AW171_hschr2197</name>
</gene>